<dbReference type="PANTHER" id="PTHR40447:SF1">
    <property type="entry name" value="ANAEROBIC SULFITE REDUCTASE SUBUNIT A"/>
    <property type="match status" value="1"/>
</dbReference>
<dbReference type="InterPro" id="IPR017896">
    <property type="entry name" value="4Fe4S_Fe-S-bd"/>
</dbReference>
<feature type="domain" description="4Fe-4S ferredoxin-type" evidence="4">
    <location>
        <begin position="297"/>
        <end position="325"/>
    </location>
</feature>
<evidence type="ECO:0000256" key="1">
    <source>
        <dbReference type="ARBA" id="ARBA00022723"/>
    </source>
</evidence>
<feature type="domain" description="4Fe-4S ferredoxin-type" evidence="4">
    <location>
        <begin position="214"/>
        <end position="246"/>
    </location>
</feature>
<evidence type="ECO:0000256" key="3">
    <source>
        <dbReference type="ARBA" id="ARBA00023014"/>
    </source>
</evidence>
<accession>A0A7X2P769</accession>
<dbReference type="NCBIfam" id="TIGR02910">
    <property type="entry name" value="sulfite_red_A"/>
    <property type="match status" value="1"/>
</dbReference>
<dbReference type="Proteomes" id="UP000466864">
    <property type="component" value="Unassembled WGS sequence"/>
</dbReference>
<dbReference type="PROSITE" id="PS00198">
    <property type="entry name" value="4FE4S_FER_1"/>
    <property type="match status" value="2"/>
</dbReference>
<keyword evidence="2" id="KW-0408">Iron</keyword>
<proteinExistence type="predicted"/>
<gene>
    <name evidence="5" type="primary">asrA</name>
    <name evidence="5" type="ORF">FYJ60_03105</name>
</gene>
<dbReference type="InterPro" id="IPR014259">
    <property type="entry name" value="Sulphite_reductase_A"/>
</dbReference>
<keyword evidence="3" id="KW-0411">Iron-sulfur</keyword>
<dbReference type="InterPro" id="IPR009051">
    <property type="entry name" value="Helical_ferredxn"/>
</dbReference>
<sequence length="344" mass="39861">MGFVFSRDGFAEVIRQLGSRYRIYAPVLKKGEGRFTDTDVVRYDYVKNFDEIELEKRSDYSFKEILLPVSGTLFYFTEDKVTEPEMDDREILVFVRSCDLHAVKRFDQIYLHNGQERDWFYERVRDRLKFVLIGCRESFDDCFCVDMHTNESTDGYVFSVEEADGEIYSDLKEEGLRELFSGNSVREEDKAPAHVETNKIFVSVPDEVPVSICKDKVWDEYDSRCIGCGRCTLVCPTCTCFTMEDIYYSDNGKVGERRRVHASCMIDGYSNVAGGGEYRKKHGERMRFKVLHKISDFKKKFGYQMCVGCGRCDMVCPEYISFSECINKVDRAIRSAEDGKEAQA</sequence>
<protein>
    <submittedName>
        <fullName evidence="5">Anaerobic sulfite reductase subunit AsrA</fullName>
    </submittedName>
</protein>
<comment type="caution">
    <text evidence="5">The sequence shown here is derived from an EMBL/GenBank/DDBJ whole genome shotgun (WGS) entry which is preliminary data.</text>
</comment>
<dbReference type="GO" id="GO:0051536">
    <property type="term" value="F:iron-sulfur cluster binding"/>
    <property type="evidence" value="ECO:0007669"/>
    <property type="project" value="UniProtKB-KW"/>
</dbReference>
<dbReference type="EMBL" id="VUMV01000002">
    <property type="protein sequence ID" value="MST81305.1"/>
    <property type="molecule type" value="Genomic_DNA"/>
</dbReference>
<dbReference type="Gene3D" id="1.10.1060.10">
    <property type="entry name" value="Alpha-helical ferredoxin"/>
    <property type="match status" value="1"/>
</dbReference>
<evidence type="ECO:0000313" key="5">
    <source>
        <dbReference type="EMBL" id="MST81305.1"/>
    </source>
</evidence>
<dbReference type="Pfam" id="PF17179">
    <property type="entry name" value="Fer4_22"/>
    <property type="match status" value="1"/>
</dbReference>
<keyword evidence="6" id="KW-1185">Reference proteome</keyword>
<dbReference type="PANTHER" id="PTHR40447">
    <property type="entry name" value="ANAEROBIC SULFITE REDUCTASE SUBUNIT A"/>
    <property type="match status" value="1"/>
</dbReference>
<organism evidence="5 6">
    <name type="scientific">Bilifractor porci</name>
    <dbReference type="NCBI Taxonomy" id="2606636"/>
    <lineage>
        <taxon>Bacteria</taxon>
        <taxon>Bacillati</taxon>
        <taxon>Bacillota</taxon>
        <taxon>Clostridia</taxon>
        <taxon>Lachnospirales</taxon>
        <taxon>Lachnospiraceae</taxon>
        <taxon>Bilifractor</taxon>
    </lineage>
</organism>
<name>A0A7X2P769_9FIRM</name>
<evidence type="ECO:0000313" key="6">
    <source>
        <dbReference type="Proteomes" id="UP000466864"/>
    </source>
</evidence>
<keyword evidence="1" id="KW-0479">Metal-binding</keyword>
<evidence type="ECO:0000256" key="2">
    <source>
        <dbReference type="ARBA" id="ARBA00023004"/>
    </source>
</evidence>
<dbReference type="InterPro" id="IPR017900">
    <property type="entry name" value="4Fe4S_Fe_S_CS"/>
</dbReference>
<dbReference type="SUPFAM" id="SSF46548">
    <property type="entry name" value="alpha-helical ferredoxin"/>
    <property type="match status" value="1"/>
</dbReference>
<dbReference type="AlphaFoldDB" id="A0A7X2P769"/>
<dbReference type="RefSeq" id="WP_330579089.1">
    <property type="nucleotide sequence ID" value="NZ_VUMV01000002.1"/>
</dbReference>
<dbReference type="GO" id="GO:0046872">
    <property type="term" value="F:metal ion binding"/>
    <property type="evidence" value="ECO:0007669"/>
    <property type="project" value="UniProtKB-KW"/>
</dbReference>
<evidence type="ECO:0000259" key="4">
    <source>
        <dbReference type="PROSITE" id="PS51379"/>
    </source>
</evidence>
<reference evidence="5 6" key="1">
    <citation type="submission" date="2019-08" db="EMBL/GenBank/DDBJ databases">
        <title>In-depth cultivation of the pig gut microbiome towards novel bacterial diversity and tailored functional studies.</title>
        <authorList>
            <person name="Wylensek D."/>
            <person name="Hitch T.C.A."/>
            <person name="Clavel T."/>
        </authorList>
    </citation>
    <scope>NUCLEOTIDE SEQUENCE [LARGE SCALE GENOMIC DNA]</scope>
    <source>
        <strain evidence="5 6">Oil+RF-744-WCA-WT-13</strain>
    </source>
</reference>
<dbReference type="PROSITE" id="PS51379">
    <property type="entry name" value="4FE4S_FER_2"/>
    <property type="match status" value="2"/>
</dbReference>